<sequence>MDPADVDVSLKVDDSKVAHIQTESAVPHVLPSVEDPFDDNPATASIPTGVKRKRQIIPTRAQAHPADESVDPLPWYLDPAYCNSLDSSPAIDESRLTRLGTEELEGSVWSPPPKRLLHLGAMAPLERSELPDLPPMTTPNSRVWESHRPSNLNFTIYEDPPDQESPRVSPLQEGFHGIEEDKENIFLTSSDYGTSDEEEEDTRLNLAWNEASAGPRDAFGLPLNREMSDFVRPRDTPFPERHMRRGREVLRTLWVDETQVPQEDNARLQDDILTDTQLREIEQSEEGSQRGQTILRPSRPPASRENAPVQAPINFDSDVRRVLDFHQPEARRAATPEGNEGRRSVTPEESEEQLQLESEQEQQEQEQGQ</sequence>
<reference evidence="2 3" key="1">
    <citation type="journal article" date="2015" name="Mol. Plant Microbe Interact.">
        <title>Genome, transcriptome, and functional analyses of Penicillium expansum provide new insights into secondary metabolism and pathogenicity.</title>
        <authorList>
            <person name="Ballester A.R."/>
            <person name="Marcet-Houben M."/>
            <person name="Levin E."/>
            <person name="Sela N."/>
            <person name="Selma-Lazaro C."/>
            <person name="Carmona L."/>
            <person name="Wisniewski M."/>
            <person name="Droby S."/>
            <person name="Gonzalez-Candelas L."/>
            <person name="Gabaldon T."/>
        </authorList>
    </citation>
    <scope>NUCLEOTIDE SEQUENCE [LARGE SCALE GENOMIC DNA]</scope>
    <source>
        <strain evidence="2 3">PHI-1</strain>
    </source>
</reference>
<feature type="compositionally biased region" description="Acidic residues" evidence="1">
    <location>
        <begin position="348"/>
        <end position="369"/>
    </location>
</feature>
<keyword evidence="3" id="KW-1185">Reference proteome</keyword>
<comment type="caution">
    <text evidence="2">The sequence shown here is derived from an EMBL/GenBank/DDBJ whole genome shotgun (WGS) entry which is preliminary data.</text>
</comment>
<evidence type="ECO:0000313" key="3">
    <source>
        <dbReference type="Proteomes" id="UP000030104"/>
    </source>
</evidence>
<dbReference type="Proteomes" id="UP000030104">
    <property type="component" value="Unassembled WGS sequence"/>
</dbReference>
<accession>A0A0A2KUP9</accession>
<gene>
    <name evidence="2" type="ORF">PITC_053480</name>
</gene>
<organism evidence="2 3">
    <name type="scientific">Penicillium italicum</name>
    <name type="common">Blue mold</name>
    <dbReference type="NCBI Taxonomy" id="40296"/>
    <lineage>
        <taxon>Eukaryota</taxon>
        <taxon>Fungi</taxon>
        <taxon>Dikarya</taxon>
        <taxon>Ascomycota</taxon>
        <taxon>Pezizomycotina</taxon>
        <taxon>Eurotiomycetes</taxon>
        <taxon>Eurotiomycetidae</taxon>
        <taxon>Eurotiales</taxon>
        <taxon>Aspergillaceae</taxon>
        <taxon>Penicillium</taxon>
    </lineage>
</organism>
<feature type="region of interest" description="Disordered" evidence="1">
    <location>
        <begin position="281"/>
        <end position="369"/>
    </location>
</feature>
<proteinExistence type="predicted"/>
<dbReference type="HOGENOM" id="CLU_765265_0_0_1"/>
<dbReference type="OrthoDB" id="4350061at2759"/>
<feature type="region of interest" description="Disordered" evidence="1">
    <location>
        <begin position="30"/>
        <end position="70"/>
    </location>
</feature>
<evidence type="ECO:0000256" key="1">
    <source>
        <dbReference type="SAM" id="MobiDB-lite"/>
    </source>
</evidence>
<evidence type="ECO:0000313" key="2">
    <source>
        <dbReference type="EMBL" id="KGO68090.1"/>
    </source>
</evidence>
<dbReference type="AlphaFoldDB" id="A0A0A2KUP9"/>
<name>A0A0A2KUP9_PENIT</name>
<dbReference type="EMBL" id="JQGA01001234">
    <property type="protein sequence ID" value="KGO68090.1"/>
    <property type="molecule type" value="Genomic_DNA"/>
</dbReference>
<protein>
    <submittedName>
        <fullName evidence="2">Uncharacterized protein</fullName>
    </submittedName>
</protein>
<dbReference type="OMA" id="VWESHRP"/>
<feature type="compositionally biased region" description="Basic and acidic residues" evidence="1">
    <location>
        <begin position="317"/>
        <end position="346"/>
    </location>
</feature>
<dbReference type="PhylomeDB" id="A0A0A2KUP9"/>